<reference evidence="2 3" key="1">
    <citation type="journal article" date="2023" name="J. Hered.">
        <title>Chromosome-level genome of the wood stork (Mycteria americana) provides insight into avian chromosome evolution.</title>
        <authorList>
            <person name="Flamio R. Jr."/>
            <person name="Ramstad K.M."/>
        </authorList>
    </citation>
    <scope>NUCLEOTIDE SEQUENCE [LARGE SCALE GENOMIC DNA]</scope>
    <source>
        <strain evidence="2">JAX WOST 10</strain>
    </source>
</reference>
<dbReference type="Proteomes" id="UP001333110">
    <property type="component" value="Unassembled WGS sequence"/>
</dbReference>
<dbReference type="PANTHER" id="PTHR33395">
    <property type="entry name" value="TRANSCRIPTASE, PUTATIVE-RELATED-RELATED"/>
    <property type="match status" value="1"/>
</dbReference>
<sequence>MFLRFPLCFLLVYDGVAQKLRATSICVWQSVEVPGDWRKANVTSVFKKSKKENPGNYGLVSFTLIPGMVMEQLIPETTSRHMKDKKVVGNSQHGFMKVKSCLTNLITFYSDASLQTIRNWEKWLMPQVIGLPFRGTWTGWRRGSERNLLKFNKRKRQALPLGRNNPMHKYKLGG</sequence>
<dbReference type="PANTHER" id="PTHR33395:SF22">
    <property type="entry name" value="REVERSE TRANSCRIPTASE DOMAIN-CONTAINING PROTEIN"/>
    <property type="match status" value="1"/>
</dbReference>
<evidence type="ECO:0000313" key="2">
    <source>
        <dbReference type="EMBL" id="KAK4826567.1"/>
    </source>
</evidence>
<dbReference type="GO" id="GO:0031012">
    <property type="term" value="C:extracellular matrix"/>
    <property type="evidence" value="ECO:0007669"/>
    <property type="project" value="TreeGrafter"/>
</dbReference>
<name>A0AAN7P469_MYCAM</name>
<proteinExistence type="predicted"/>
<keyword evidence="3" id="KW-1185">Reference proteome</keyword>
<feature type="chain" id="PRO_5042985640" evidence="1">
    <location>
        <begin position="18"/>
        <end position="174"/>
    </location>
</feature>
<organism evidence="2 3">
    <name type="scientific">Mycteria americana</name>
    <name type="common">Wood stork</name>
    <dbReference type="NCBI Taxonomy" id="33587"/>
    <lineage>
        <taxon>Eukaryota</taxon>
        <taxon>Metazoa</taxon>
        <taxon>Chordata</taxon>
        <taxon>Craniata</taxon>
        <taxon>Vertebrata</taxon>
        <taxon>Euteleostomi</taxon>
        <taxon>Archelosauria</taxon>
        <taxon>Archosauria</taxon>
        <taxon>Dinosauria</taxon>
        <taxon>Saurischia</taxon>
        <taxon>Theropoda</taxon>
        <taxon>Coelurosauria</taxon>
        <taxon>Aves</taxon>
        <taxon>Neognathae</taxon>
        <taxon>Neoaves</taxon>
        <taxon>Aequornithes</taxon>
        <taxon>Ciconiiformes</taxon>
        <taxon>Ciconiidae</taxon>
        <taxon>Mycteria</taxon>
    </lineage>
</organism>
<keyword evidence="1" id="KW-0732">Signal</keyword>
<evidence type="ECO:0000256" key="1">
    <source>
        <dbReference type="SAM" id="SignalP"/>
    </source>
</evidence>
<evidence type="ECO:0000313" key="3">
    <source>
        <dbReference type="Proteomes" id="UP001333110"/>
    </source>
</evidence>
<comment type="caution">
    <text evidence="2">The sequence shown here is derived from an EMBL/GenBank/DDBJ whole genome shotgun (WGS) entry which is preliminary data.</text>
</comment>
<feature type="signal peptide" evidence="1">
    <location>
        <begin position="1"/>
        <end position="17"/>
    </location>
</feature>
<dbReference type="GO" id="GO:0061343">
    <property type="term" value="P:cell adhesion involved in heart morphogenesis"/>
    <property type="evidence" value="ECO:0007669"/>
    <property type="project" value="TreeGrafter"/>
</dbReference>
<protein>
    <submittedName>
        <fullName evidence="2">Uncharacterized protein</fullName>
    </submittedName>
</protein>
<gene>
    <name evidence="2" type="ORF">QYF61_010202</name>
</gene>
<dbReference type="GO" id="GO:0007508">
    <property type="term" value="P:larval heart development"/>
    <property type="evidence" value="ECO:0007669"/>
    <property type="project" value="TreeGrafter"/>
</dbReference>
<dbReference type="AlphaFoldDB" id="A0AAN7P469"/>
<dbReference type="EMBL" id="JAUNZN010000002">
    <property type="protein sequence ID" value="KAK4826567.1"/>
    <property type="molecule type" value="Genomic_DNA"/>
</dbReference>
<accession>A0AAN7P469</accession>